<dbReference type="RefSeq" id="WP_251488357.1">
    <property type="nucleotide sequence ID" value="NZ_CAJSLV010000048.1"/>
</dbReference>
<gene>
    <name evidence="1" type="ORF">SCOCK_20093</name>
</gene>
<dbReference type="Proteomes" id="UP001152519">
    <property type="component" value="Unassembled WGS sequence"/>
</dbReference>
<keyword evidence="2" id="KW-1185">Reference proteome</keyword>
<reference evidence="1" key="1">
    <citation type="submission" date="2021-05" db="EMBL/GenBank/DDBJ databases">
        <authorList>
            <person name="Arsene-Ploetze F."/>
        </authorList>
    </citation>
    <scope>NUCLEOTIDE SEQUENCE</scope>
    <source>
        <strain evidence="1">DSM 42138</strain>
    </source>
</reference>
<proteinExistence type="predicted"/>
<dbReference type="EC" id="1.8.99.2" evidence="1"/>
<evidence type="ECO:0000313" key="2">
    <source>
        <dbReference type="Proteomes" id="UP001152519"/>
    </source>
</evidence>
<evidence type="ECO:0000313" key="1">
    <source>
        <dbReference type="EMBL" id="CAG6393062.1"/>
    </source>
</evidence>
<name>A0A9W4E560_9ACTN</name>
<dbReference type="EMBL" id="CAJSLV010000048">
    <property type="protein sequence ID" value="CAG6393062.1"/>
    <property type="molecule type" value="Genomic_DNA"/>
</dbReference>
<keyword evidence="1" id="KW-0560">Oxidoreductase</keyword>
<accession>A0A9W4E560</accession>
<dbReference type="AlphaFoldDB" id="A0A9W4E560"/>
<sequence length="94" mass="10309">MSSSYLRRLADECEGGAGRIRTTTAAAEEAGWEIARQDDGWSFVTSVTDMHARWEALNKVIVGRLHEAAGNFRDSADAFDGTDAATGFDLDFRH</sequence>
<comment type="caution">
    <text evidence="1">The sequence shown here is derived from an EMBL/GenBank/DDBJ whole genome shotgun (WGS) entry which is preliminary data.</text>
</comment>
<dbReference type="GO" id="GO:0009973">
    <property type="term" value="F:adenylyl-sulfate reductase activity"/>
    <property type="evidence" value="ECO:0007669"/>
    <property type="project" value="UniProtKB-EC"/>
</dbReference>
<organism evidence="1 2">
    <name type="scientific">Actinacidiphila cocklensis</name>
    <dbReference type="NCBI Taxonomy" id="887465"/>
    <lineage>
        <taxon>Bacteria</taxon>
        <taxon>Bacillati</taxon>
        <taxon>Actinomycetota</taxon>
        <taxon>Actinomycetes</taxon>
        <taxon>Kitasatosporales</taxon>
        <taxon>Streptomycetaceae</taxon>
        <taxon>Actinacidiphila</taxon>
    </lineage>
</organism>
<protein>
    <submittedName>
        <fullName evidence="1">Adenylylsulfate reductase alpha-subunit</fullName>
        <ecNumber evidence="1">1.8.99.2</ecNumber>
    </submittedName>
</protein>